<evidence type="ECO:0000313" key="8">
    <source>
        <dbReference type="Proteomes" id="UP000772434"/>
    </source>
</evidence>
<organism evidence="7 8">
    <name type="scientific">Rhodocollybia butyracea</name>
    <dbReference type="NCBI Taxonomy" id="206335"/>
    <lineage>
        <taxon>Eukaryota</taxon>
        <taxon>Fungi</taxon>
        <taxon>Dikarya</taxon>
        <taxon>Basidiomycota</taxon>
        <taxon>Agaricomycotina</taxon>
        <taxon>Agaricomycetes</taxon>
        <taxon>Agaricomycetidae</taxon>
        <taxon>Agaricales</taxon>
        <taxon>Marasmiineae</taxon>
        <taxon>Omphalotaceae</taxon>
        <taxon>Rhodocollybia</taxon>
    </lineage>
</organism>
<evidence type="ECO:0000256" key="1">
    <source>
        <dbReference type="ARBA" id="ARBA00022723"/>
    </source>
</evidence>
<keyword evidence="1 4" id="KW-0479">Metal-binding</keyword>
<dbReference type="InterPro" id="IPR011032">
    <property type="entry name" value="GroES-like_sf"/>
</dbReference>
<keyword evidence="3" id="KW-0560">Oxidoreductase</keyword>
<dbReference type="EMBL" id="JADNRY010000050">
    <property type="protein sequence ID" value="KAF9069457.1"/>
    <property type="molecule type" value="Genomic_DNA"/>
</dbReference>
<dbReference type="OrthoDB" id="5363962at2759"/>
<dbReference type="SUPFAM" id="SSF50129">
    <property type="entry name" value="GroES-like"/>
    <property type="match status" value="1"/>
</dbReference>
<dbReference type="Pfam" id="PF00107">
    <property type="entry name" value="ADH_zinc_N"/>
    <property type="match status" value="1"/>
</dbReference>
<evidence type="ECO:0000259" key="6">
    <source>
        <dbReference type="Pfam" id="PF08240"/>
    </source>
</evidence>
<dbReference type="AlphaFoldDB" id="A0A9P5PUM6"/>
<keyword evidence="8" id="KW-1185">Reference proteome</keyword>
<name>A0A9P5PUM6_9AGAR</name>
<sequence>MEAVYYHGVRNFEIVQTAIPEVGDDEVLVKVVACGICGTDQHISEGEFITKFPLIPGHEIVGVIEKLGNNVKSGPLKVGDRCAVDPSLTCQLCFYCRRGQPLLCENYEGLGVTMSGGFAGYAVARANKVFHIDNITDEEATLIEPAACAVHGADKLALPVGADVLILGSGPTGLILAQLLKLNGAAKIVIAANKGIKTDLARKLGVADDYIEIDRESQDQESQWASIKKNYPHGFDAVIEATGSEKIANQSIEYVRRGGTLMVYGVYANDARVHWPTMKIMANEIRIIGSFAQMYCFPRAIAYISSGKVKVNDMVTHSFSVKDYQQALDKLASRTAVKIIVKP</sequence>
<feature type="domain" description="Alcohol dehydrogenase-like N-terminal" evidence="6">
    <location>
        <begin position="23"/>
        <end position="133"/>
    </location>
</feature>
<dbReference type="InterPro" id="IPR013149">
    <property type="entry name" value="ADH-like_C"/>
</dbReference>
<dbReference type="Gene3D" id="3.90.180.10">
    <property type="entry name" value="Medium-chain alcohol dehydrogenases, catalytic domain"/>
    <property type="match status" value="1"/>
</dbReference>
<dbReference type="InterPro" id="IPR013154">
    <property type="entry name" value="ADH-like_N"/>
</dbReference>
<evidence type="ECO:0000313" key="7">
    <source>
        <dbReference type="EMBL" id="KAF9069457.1"/>
    </source>
</evidence>
<gene>
    <name evidence="7" type="ORF">BDP27DRAFT_1325371</name>
</gene>
<dbReference type="GO" id="GO:0016491">
    <property type="term" value="F:oxidoreductase activity"/>
    <property type="evidence" value="ECO:0007669"/>
    <property type="project" value="UniProtKB-KW"/>
</dbReference>
<dbReference type="Pfam" id="PF08240">
    <property type="entry name" value="ADH_N"/>
    <property type="match status" value="1"/>
</dbReference>
<comment type="cofactor">
    <cofactor evidence="4">
        <name>Zn(2+)</name>
        <dbReference type="ChEBI" id="CHEBI:29105"/>
    </cofactor>
</comment>
<keyword evidence="2 4" id="KW-0862">Zinc</keyword>
<comment type="similarity">
    <text evidence="4">Belongs to the zinc-containing alcohol dehydrogenase family.</text>
</comment>
<dbReference type="InterPro" id="IPR002328">
    <property type="entry name" value="ADH_Zn_CS"/>
</dbReference>
<dbReference type="CDD" id="cd08234">
    <property type="entry name" value="threonine_DH_like"/>
    <property type="match status" value="1"/>
</dbReference>
<dbReference type="PROSITE" id="PS00059">
    <property type="entry name" value="ADH_ZINC"/>
    <property type="match status" value="1"/>
</dbReference>
<proteinExistence type="inferred from homology"/>
<dbReference type="SUPFAM" id="SSF51735">
    <property type="entry name" value="NAD(P)-binding Rossmann-fold domains"/>
    <property type="match status" value="1"/>
</dbReference>
<evidence type="ECO:0000256" key="4">
    <source>
        <dbReference type="RuleBase" id="RU361277"/>
    </source>
</evidence>
<protein>
    <submittedName>
        <fullName evidence="7">NADP+-dependent D-mannitol dehydrogenase</fullName>
    </submittedName>
</protein>
<dbReference type="Gene3D" id="3.40.50.720">
    <property type="entry name" value="NAD(P)-binding Rossmann-like Domain"/>
    <property type="match status" value="1"/>
</dbReference>
<dbReference type="PANTHER" id="PTHR43401">
    <property type="entry name" value="L-THREONINE 3-DEHYDROGENASE"/>
    <property type="match status" value="1"/>
</dbReference>
<evidence type="ECO:0000256" key="3">
    <source>
        <dbReference type="ARBA" id="ARBA00023002"/>
    </source>
</evidence>
<accession>A0A9P5PUM6</accession>
<dbReference type="PANTHER" id="PTHR43401:SF2">
    <property type="entry name" value="L-THREONINE 3-DEHYDROGENASE"/>
    <property type="match status" value="1"/>
</dbReference>
<dbReference type="InterPro" id="IPR050129">
    <property type="entry name" value="Zn_alcohol_dh"/>
</dbReference>
<evidence type="ECO:0000256" key="2">
    <source>
        <dbReference type="ARBA" id="ARBA00022833"/>
    </source>
</evidence>
<dbReference type="Proteomes" id="UP000772434">
    <property type="component" value="Unassembled WGS sequence"/>
</dbReference>
<reference evidence="7" key="1">
    <citation type="submission" date="2020-11" db="EMBL/GenBank/DDBJ databases">
        <authorList>
            <consortium name="DOE Joint Genome Institute"/>
            <person name="Ahrendt S."/>
            <person name="Riley R."/>
            <person name="Andreopoulos W."/>
            <person name="Labutti K."/>
            <person name="Pangilinan J."/>
            <person name="Ruiz-Duenas F.J."/>
            <person name="Barrasa J.M."/>
            <person name="Sanchez-Garcia M."/>
            <person name="Camarero S."/>
            <person name="Miyauchi S."/>
            <person name="Serrano A."/>
            <person name="Linde D."/>
            <person name="Babiker R."/>
            <person name="Drula E."/>
            <person name="Ayuso-Fernandez I."/>
            <person name="Pacheco R."/>
            <person name="Padilla G."/>
            <person name="Ferreira P."/>
            <person name="Barriuso J."/>
            <person name="Kellner H."/>
            <person name="Castanera R."/>
            <person name="Alfaro M."/>
            <person name="Ramirez L."/>
            <person name="Pisabarro A.G."/>
            <person name="Kuo A."/>
            <person name="Tritt A."/>
            <person name="Lipzen A."/>
            <person name="He G."/>
            <person name="Yan M."/>
            <person name="Ng V."/>
            <person name="Cullen D."/>
            <person name="Martin F."/>
            <person name="Rosso M.-N."/>
            <person name="Henrissat B."/>
            <person name="Hibbett D."/>
            <person name="Martinez A.T."/>
            <person name="Grigoriev I.V."/>
        </authorList>
    </citation>
    <scope>NUCLEOTIDE SEQUENCE</scope>
    <source>
        <strain evidence="7">AH 40177</strain>
    </source>
</reference>
<feature type="domain" description="Alcohol dehydrogenase-like C-terminal" evidence="5">
    <location>
        <begin position="171"/>
        <end position="304"/>
    </location>
</feature>
<dbReference type="InterPro" id="IPR036291">
    <property type="entry name" value="NAD(P)-bd_dom_sf"/>
</dbReference>
<evidence type="ECO:0000259" key="5">
    <source>
        <dbReference type="Pfam" id="PF00107"/>
    </source>
</evidence>
<dbReference type="GO" id="GO:0008270">
    <property type="term" value="F:zinc ion binding"/>
    <property type="evidence" value="ECO:0007669"/>
    <property type="project" value="InterPro"/>
</dbReference>
<comment type="caution">
    <text evidence="7">The sequence shown here is derived from an EMBL/GenBank/DDBJ whole genome shotgun (WGS) entry which is preliminary data.</text>
</comment>